<gene>
    <name evidence="1" type="ORF">LEP1GSC194_2103</name>
</gene>
<evidence type="ECO:0000313" key="2">
    <source>
        <dbReference type="Proteomes" id="UP000011988"/>
    </source>
</evidence>
<evidence type="ECO:0000313" key="1">
    <source>
        <dbReference type="EMBL" id="EMJ96512.1"/>
    </source>
</evidence>
<dbReference type="PATRIC" id="fig|1218565.3.peg.1149"/>
<dbReference type="AlphaFoldDB" id="M6CXD1"/>
<name>M6CXD1_9LEPT</name>
<dbReference type="Proteomes" id="UP000011988">
    <property type="component" value="Unassembled WGS sequence"/>
</dbReference>
<proteinExistence type="predicted"/>
<protein>
    <submittedName>
        <fullName evidence="1">Uncharacterized protein</fullName>
    </submittedName>
</protein>
<organism evidence="1 2">
    <name type="scientific">Leptospira alstonii serovar Sichuan str. 79601</name>
    <dbReference type="NCBI Taxonomy" id="1218565"/>
    <lineage>
        <taxon>Bacteria</taxon>
        <taxon>Pseudomonadati</taxon>
        <taxon>Spirochaetota</taxon>
        <taxon>Spirochaetia</taxon>
        <taxon>Leptospirales</taxon>
        <taxon>Leptospiraceae</taxon>
        <taxon>Leptospira</taxon>
    </lineage>
</organism>
<sequence length="46" mass="5323">MFSFLPNGFVPKSENVGTPAYSFLKKIKMMNNENETRRNLETPESK</sequence>
<accession>M6CXD1</accession>
<comment type="caution">
    <text evidence="1">The sequence shown here is derived from an EMBL/GenBank/DDBJ whole genome shotgun (WGS) entry which is preliminary data.</text>
</comment>
<reference evidence="1 2" key="1">
    <citation type="submission" date="2013-01" db="EMBL/GenBank/DDBJ databases">
        <authorList>
            <person name="Harkins D.M."/>
            <person name="Durkin A.S."/>
            <person name="Brinkac L.M."/>
            <person name="Haft D.H."/>
            <person name="Selengut J.D."/>
            <person name="Sanka R."/>
            <person name="DePew J."/>
            <person name="Purushe J."/>
            <person name="Galloway R.L."/>
            <person name="Vinetz J.M."/>
            <person name="Sutton G.G."/>
            <person name="Nierman W.C."/>
            <person name="Fouts D.E."/>
        </authorList>
    </citation>
    <scope>NUCLEOTIDE SEQUENCE [LARGE SCALE GENOMIC DNA]</scope>
    <source>
        <strain evidence="1 2">79601</strain>
    </source>
</reference>
<dbReference type="EMBL" id="ANIK01000021">
    <property type="protein sequence ID" value="EMJ96512.1"/>
    <property type="molecule type" value="Genomic_DNA"/>
</dbReference>